<dbReference type="AlphaFoldDB" id="A0A6S7J8A8"/>
<accession>A0A6S7J8A8</accession>
<sequence length="157" mass="16332">MFSTILLALGVVLAISASGSALKCNVCAYWTTQPKEQQKCPNTTVNCITGTSYCYTASVADQNDYFTRGCATNATLCLDPEKLCNVATTKLNLKSCALECCTTDNCNNYTLSSATGAPSRATGAPSSATGAPSSATSVMVSKFTLSLMVIVGFICLT</sequence>
<dbReference type="OrthoDB" id="10568324at2759"/>
<proteinExistence type="predicted"/>
<gene>
    <name evidence="3" type="ORF">PACLA_8A080280</name>
</gene>
<protein>
    <submittedName>
        <fullName evidence="3">Uncharacterized protein</fullName>
    </submittedName>
</protein>
<keyword evidence="4" id="KW-1185">Reference proteome</keyword>
<dbReference type="PANTHER" id="PTHR10036">
    <property type="entry name" value="CD59 GLYCOPROTEIN"/>
    <property type="match status" value="1"/>
</dbReference>
<evidence type="ECO:0000313" key="3">
    <source>
        <dbReference type="EMBL" id="CAB4013471.1"/>
    </source>
</evidence>
<dbReference type="CDD" id="cd00117">
    <property type="entry name" value="TFP"/>
    <property type="match status" value="1"/>
</dbReference>
<name>A0A6S7J8A8_PARCT</name>
<dbReference type="EMBL" id="CACRXK020007899">
    <property type="protein sequence ID" value="CAB4013471.1"/>
    <property type="molecule type" value="Genomic_DNA"/>
</dbReference>
<evidence type="ECO:0000313" key="4">
    <source>
        <dbReference type="Proteomes" id="UP001152795"/>
    </source>
</evidence>
<comment type="caution">
    <text evidence="3">The sequence shown here is derived from an EMBL/GenBank/DDBJ whole genome shotgun (WGS) entry which is preliminary data.</text>
</comment>
<evidence type="ECO:0000256" key="2">
    <source>
        <dbReference type="ARBA" id="ARBA00023157"/>
    </source>
</evidence>
<keyword evidence="1" id="KW-0732">Signal</keyword>
<organism evidence="3 4">
    <name type="scientific">Paramuricea clavata</name>
    <name type="common">Red gorgonian</name>
    <name type="synonym">Violescent sea-whip</name>
    <dbReference type="NCBI Taxonomy" id="317549"/>
    <lineage>
        <taxon>Eukaryota</taxon>
        <taxon>Metazoa</taxon>
        <taxon>Cnidaria</taxon>
        <taxon>Anthozoa</taxon>
        <taxon>Octocorallia</taxon>
        <taxon>Malacalcyonacea</taxon>
        <taxon>Plexauridae</taxon>
        <taxon>Paramuricea</taxon>
    </lineage>
</organism>
<keyword evidence="2" id="KW-1015">Disulfide bond</keyword>
<evidence type="ECO:0000256" key="1">
    <source>
        <dbReference type="ARBA" id="ARBA00022729"/>
    </source>
</evidence>
<reference evidence="3" key="1">
    <citation type="submission" date="2020-04" db="EMBL/GenBank/DDBJ databases">
        <authorList>
            <person name="Alioto T."/>
            <person name="Alioto T."/>
            <person name="Gomez Garrido J."/>
        </authorList>
    </citation>
    <scope>NUCLEOTIDE SEQUENCE</scope>
    <source>
        <strain evidence="3">A484AB</strain>
    </source>
</reference>
<dbReference type="Proteomes" id="UP001152795">
    <property type="component" value="Unassembled WGS sequence"/>
</dbReference>